<protein>
    <submittedName>
        <fullName evidence="2">Uncharacterized protein</fullName>
    </submittedName>
</protein>
<feature type="compositionally biased region" description="Basic and acidic residues" evidence="1">
    <location>
        <begin position="261"/>
        <end position="271"/>
    </location>
</feature>
<evidence type="ECO:0000313" key="3">
    <source>
        <dbReference type="Proteomes" id="UP001363622"/>
    </source>
</evidence>
<sequence>MFPAPLMDISPAPSRLSFSNDYWALRMHDDEKLDDFQERVRALEAKLGYDFNSMPEMQKIDMWLSRLPPELLSTLRERTNDLNTGLTTLDQLFDQIQRLQLEHHVNLAKSYWGQRMKPGESFKSFKKGIRAVEKKLGYVDINGDWDVNGGEREEIDKWLLRLSPELLEKLRQHTNNLRSIKSSRDLLATIEYIERRDGPTMIMATLTMPRNPSSRRGGRGGNPSNRTDQRHHPYNSARRQHEPHQQQRSPAVSVGATSSQDAERIAIKHEPSQPVSRLSPCEHATGEVEVKDEPAE</sequence>
<evidence type="ECO:0000256" key="1">
    <source>
        <dbReference type="SAM" id="MobiDB-lite"/>
    </source>
</evidence>
<comment type="caution">
    <text evidence="2">The sequence shown here is derived from an EMBL/GenBank/DDBJ whole genome shotgun (WGS) entry which is preliminary data.</text>
</comment>
<feature type="compositionally biased region" description="Basic and acidic residues" evidence="1">
    <location>
        <begin position="284"/>
        <end position="296"/>
    </location>
</feature>
<accession>A0ABR1K8Y3</accession>
<feature type="region of interest" description="Disordered" evidence="1">
    <location>
        <begin position="207"/>
        <end position="296"/>
    </location>
</feature>
<organism evidence="2 3">
    <name type="scientific">Phyllosticta citriasiana</name>
    <dbReference type="NCBI Taxonomy" id="595635"/>
    <lineage>
        <taxon>Eukaryota</taxon>
        <taxon>Fungi</taxon>
        <taxon>Dikarya</taxon>
        <taxon>Ascomycota</taxon>
        <taxon>Pezizomycotina</taxon>
        <taxon>Dothideomycetes</taxon>
        <taxon>Dothideomycetes incertae sedis</taxon>
        <taxon>Botryosphaeriales</taxon>
        <taxon>Phyllostictaceae</taxon>
        <taxon>Phyllosticta</taxon>
    </lineage>
</organism>
<keyword evidence="3" id="KW-1185">Reference proteome</keyword>
<evidence type="ECO:0000313" key="2">
    <source>
        <dbReference type="EMBL" id="KAK7510135.1"/>
    </source>
</evidence>
<dbReference type="Proteomes" id="UP001363622">
    <property type="component" value="Unassembled WGS sequence"/>
</dbReference>
<name>A0ABR1K8Y3_9PEZI</name>
<feature type="compositionally biased region" description="Polar residues" evidence="1">
    <location>
        <begin position="246"/>
        <end position="260"/>
    </location>
</feature>
<proteinExistence type="predicted"/>
<reference evidence="2 3" key="1">
    <citation type="submission" date="2024-04" db="EMBL/GenBank/DDBJ databases">
        <title>Phyllosticta paracitricarpa is synonymous to the EU quarantine fungus P. citricarpa based on phylogenomic analyses.</title>
        <authorList>
            <consortium name="Lawrence Berkeley National Laboratory"/>
            <person name="Van Ingen-Buijs V.A."/>
            <person name="Van Westerhoven A.C."/>
            <person name="Haridas S."/>
            <person name="Skiadas P."/>
            <person name="Martin F."/>
            <person name="Groenewald J.Z."/>
            <person name="Crous P.W."/>
            <person name="Seidl M.F."/>
        </authorList>
    </citation>
    <scope>NUCLEOTIDE SEQUENCE [LARGE SCALE GENOMIC DNA]</scope>
    <source>
        <strain evidence="2 3">CBS 123371</strain>
    </source>
</reference>
<dbReference type="EMBL" id="JBBPHU010000015">
    <property type="protein sequence ID" value="KAK7510135.1"/>
    <property type="molecule type" value="Genomic_DNA"/>
</dbReference>
<gene>
    <name evidence="2" type="ORF">IWZ03DRAFT_363649</name>
</gene>